<name>A0A2C5X108_9PEZI</name>
<feature type="compositionally biased region" description="Polar residues" evidence="10">
    <location>
        <begin position="226"/>
        <end position="241"/>
    </location>
</feature>
<reference evidence="11 12" key="1">
    <citation type="journal article" date="2013" name="Fungal Biol.">
        <title>Analysis of microsatellite markers in the genome of the plant pathogen Ceratocystis fimbriata.</title>
        <authorList>
            <person name="Simpson M.C."/>
            <person name="Wilken P.M."/>
            <person name="Coetzee M.P."/>
            <person name="Wingfield M.J."/>
            <person name="Wingfield B.D."/>
        </authorList>
    </citation>
    <scope>NUCLEOTIDE SEQUENCE [LARGE SCALE GENOMIC DNA]</scope>
    <source>
        <strain evidence="11 12">CBS 114723</strain>
    </source>
</reference>
<comment type="subcellular location">
    <subcellularLocation>
        <location evidence="1 9">Nucleus</location>
    </subcellularLocation>
</comment>
<evidence type="ECO:0000313" key="12">
    <source>
        <dbReference type="Proteomes" id="UP000222788"/>
    </source>
</evidence>
<keyword evidence="12" id="KW-1185">Reference proteome</keyword>
<dbReference type="InterPro" id="IPR027784">
    <property type="entry name" value="Slx4_ascomycetes"/>
</dbReference>
<keyword evidence="4 9" id="KW-0227">DNA damage</keyword>
<comment type="function">
    <text evidence="9">Regulatory subunit of the SLX1-SLX4 structure-specific endonuclease that resolves DNA secondary structures generated during DNA repair and recombination. Has endonuclease activity towards branched DNA substrates, introducing single-strand cuts in duplex DNA close to junctions with ss-DNA.</text>
</comment>
<feature type="compositionally biased region" description="Polar residues" evidence="10">
    <location>
        <begin position="770"/>
        <end position="782"/>
    </location>
</feature>
<feature type="compositionally biased region" description="Basic and acidic residues" evidence="10">
    <location>
        <begin position="111"/>
        <end position="126"/>
    </location>
</feature>
<comment type="PTM">
    <text evidence="9">Phosphorylated in response to DNA damage.</text>
</comment>
<feature type="region of interest" description="Disordered" evidence="10">
    <location>
        <begin position="37"/>
        <end position="56"/>
    </location>
</feature>
<feature type="compositionally biased region" description="Low complexity" evidence="10">
    <location>
        <begin position="633"/>
        <end position="657"/>
    </location>
</feature>
<dbReference type="EMBL" id="APWK03000085">
    <property type="protein sequence ID" value="PHH51816.1"/>
    <property type="molecule type" value="Genomic_DNA"/>
</dbReference>
<evidence type="ECO:0000256" key="5">
    <source>
        <dbReference type="ARBA" id="ARBA00023172"/>
    </source>
</evidence>
<evidence type="ECO:0000256" key="6">
    <source>
        <dbReference type="ARBA" id="ARBA00023204"/>
    </source>
</evidence>
<feature type="region of interest" description="Disordered" evidence="10">
    <location>
        <begin position="624"/>
        <end position="792"/>
    </location>
</feature>
<evidence type="ECO:0000256" key="3">
    <source>
        <dbReference type="ARBA" id="ARBA00022553"/>
    </source>
</evidence>
<dbReference type="Proteomes" id="UP000222788">
    <property type="component" value="Unassembled WGS sequence"/>
</dbReference>
<keyword evidence="11" id="KW-0378">Hydrolase</keyword>
<evidence type="ECO:0000313" key="11">
    <source>
        <dbReference type="EMBL" id="PHH51816.1"/>
    </source>
</evidence>
<evidence type="ECO:0000256" key="9">
    <source>
        <dbReference type="HAMAP-Rule" id="MF_03110"/>
    </source>
</evidence>
<feature type="region of interest" description="Disordered" evidence="10">
    <location>
        <begin position="343"/>
        <end position="370"/>
    </location>
</feature>
<evidence type="ECO:0000256" key="8">
    <source>
        <dbReference type="ARBA" id="ARBA00029496"/>
    </source>
</evidence>
<sequence>MSVPLCNSNRLSSPPPRPPNRTISSSPDGLLTLDEILGSRPKSKTTPEAPIFTSPSKLVLNPAPVNQNVTTISSSPPVQPVGVDADASIIEVGSRVSNPREAQAPRKPRTKKAETERKVANGDSRAKAPRKPRAHKALTSKPRPAESSDNSVPAKPKRKTPVQRKKTGTMSVYFEDNKKSPTGEAKSAACRAEEAARSSMPSEAILNLEPTLPQRGPWTPPLPGVNPNTEALQSNDSTAARSRTPERPKRTKELFCALNSNIGFLNSIENNPPTTTPAAKVQDPIKKQNLRKSAISKVPTISSVPDTVKAPRRKVSTLTDLAVAQYDNQNVIDLTFMAGYQDPGLVQSGPTNQNQSKKQKRKKKQKPEDPEMVLLSPSTAMKQADGQCFVFGTSSQLVREDSPTGSRDFQLGIDQSNMMAEEEPTGWFDDEVEIQPSRGPKLWNAACRDDDGSTIDLRDSNTSGLHGDTVMSNDDSGYIHSVPEVALPRSSPEKPLVNVQEDSKYPDISIILKTPTKPHHPISTLAKPATAEEPSIALLPSLSSSPQLPIRDSPTRKPPVTSPKIETIVESLESAQATFEVPQLDLMSDAQLSRRIAEFGFKNIRKRPDMITLLENCYRSKQNISASSNAVPTSMTSKSSFSTSSFSTASSSTSFSFARSYEASSGPAPTEKYRSRRSSVESIRSITPPTSAQPPLPDSPPLPSKIKRGRGRPRKSPAISSTLESINNIDKTPPKKSREPSSSRIIAIEIPDSDDLDASSPVNLDHESFDGSTMSDNDQLETSFDHGISPNDPPLTVSPAVEEQVMFETISTAVQTAPRTADISNPSWYDRILLYDPIPYEDLTVWLNSGQLERVGYDDEIAPEHVKKWCESRSICCVKRETLKGKKRKRL</sequence>
<keyword evidence="11" id="KW-0255">Endonuclease</keyword>
<dbReference type="InterPro" id="IPR018574">
    <property type="entry name" value="Structure-sp_endonuc_su_Slx4"/>
</dbReference>
<feature type="compositionally biased region" description="Low complexity" evidence="10">
    <location>
        <begin position="680"/>
        <end position="690"/>
    </location>
</feature>
<protein>
    <recommendedName>
        <fullName evidence="8 9">Structure-specific endonuclease subunit SLX4</fullName>
    </recommendedName>
</protein>
<accession>A0A2C5X108</accession>
<evidence type="ECO:0000256" key="1">
    <source>
        <dbReference type="ARBA" id="ARBA00004123"/>
    </source>
</evidence>
<dbReference type="AlphaFoldDB" id="A0A2C5X108"/>
<feature type="compositionally biased region" description="Basic residues" evidence="10">
    <location>
        <begin position="155"/>
        <end position="167"/>
    </location>
</feature>
<proteinExistence type="inferred from homology"/>
<feature type="compositionally biased region" description="Basic residues" evidence="10">
    <location>
        <begin position="127"/>
        <end position="138"/>
    </location>
</feature>
<feature type="region of interest" description="Disordered" evidence="10">
    <location>
        <begin position="92"/>
        <end position="250"/>
    </location>
</feature>
<comment type="similarity">
    <text evidence="2 9">Belongs to the SLX4 family.</text>
</comment>
<feature type="region of interest" description="Disordered" evidence="10">
    <location>
        <begin position="541"/>
        <end position="561"/>
    </location>
</feature>
<gene>
    <name evidence="9 11" type="primary">SLX4</name>
    <name evidence="11" type="ORF">CFIMG_001885RA</name>
</gene>
<evidence type="ECO:0000256" key="7">
    <source>
        <dbReference type="ARBA" id="ARBA00023242"/>
    </source>
</evidence>
<evidence type="ECO:0000256" key="4">
    <source>
        <dbReference type="ARBA" id="ARBA00022763"/>
    </source>
</evidence>
<dbReference type="Pfam" id="PF09494">
    <property type="entry name" value="Slx4"/>
    <property type="match status" value="1"/>
</dbReference>
<keyword evidence="3 9" id="KW-0597">Phosphoprotein</keyword>
<dbReference type="GO" id="GO:0033557">
    <property type="term" value="C:Slx1-Slx4 complex"/>
    <property type="evidence" value="ECO:0007669"/>
    <property type="project" value="UniProtKB-UniRule"/>
</dbReference>
<feature type="compositionally biased region" description="Polar residues" evidence="10">
    <location>
        <begin position="718"/>
        <end position="730"/>
    </location>
</feature>
<keyword evidence="7 9" id="KW-0539">Nucleus</keyword>
<dbReference type="GO" id="GO:0017108">
    <property type="term" value="F:5'-flap endonuclease activity"/>
    <property type="evidence" value="ECO:0007669"/>
    <property type="project" value="InterPro"/>
</dbReference>
<dbReference type="STRING" id="1035309.A0A2C5X108"/>
<dbReference type="GO" id="GO:0006281">
    <property type="term" value="P:DNA repair"/>
    <property type="evidence" value="ECO:0007669"/>
    <property type="project" value="UniProtKB-UniRule"/>
</dbReference>
<keyword evidence="6 9" id="KW-0234">DNA repair</keyword>
<feature type="compositionally biased region" description="Basic residues" evidence="10">
    <location>
        <begin position="705"/>
        <end position="715"/>
    </location>
</feature>
<evidence type="ECO:0000256" key="2">
    <source>
        <dbReference type="ARBA" id="ARBA00006661"/>
    </source>
</evidence>
<feature type="region of interest" description="Disordered" evidence="10">
    <location>
        <begin position="1"/>
        <end position="31"/>
    </location>
</feature>
<dbReference type="GO" id="GO:0006260">
    <property type="term" value="P:DNA replication"/>
    <property type="evidence" value="ECO:0007669"/>
    <property type="project" value="InterPro"/>
</dbReference>
<comment type="caution">
    <text evidence="11">The sequence shown here is derived from an EMBL/GenBank/DDBJ whole genome shotgun (WGS) entry which is preliminary data.</text>
</comment>
<reference evidence="11 12" key="2">
    <citation type="journal article" date="2013" name="IMA Fungus">
        <title>IMA Genome-F 1: Ceratocystis fimbriata: Draft nuclear genome sequence for the plant pathogen, Ceratocystis fimbriata.</title>
        <authorList>
            <person name="Wilken P.M."/>
            <person name="Steenkamp E.T."/>
            <person name="Wingfield M.J."/>
            <person name="de Beer Z.W."/>
            <person name="Wingfield B.D."/>
        </authorList>
    </citation>
    <scope>NUCLEOTIDE SEQUENCE [LARGE SCALE GENOMIC DNA]</scope>
    <source>
        <strain evidence="11 12">CBS 114723</strain>
    </source>
</reference>
<dbReference type="HAMAP" id="MF_03110">
    <property type="entry name" value="Endonuc_su_Slx4"/>
    <property type="match status" value="1"/>
</dbReference>
<evidence type="ECO:0000256" key="10">
    <source>
        <dbReference type="SAM" id="MobiDB-lite"/>
    </source>
</evidence>
<dbReference type="OrthoDB" id="5349119at2759"/>
<dbReference type="GO" id="GO:0006310">
    <property type="term" value="P:DNA recombination"/>
    <property type="evidence" value="ECO:0007669"/>
    <property type="project" value="UniProtKB-UniRule"/>
</dbReference>
<feature type="compositionally biased region" description="Basic and acidic residues" evidence="10">
    <location>
        <begin position="732"/>
        <end position="741"/>
    </location>
</feature>
<keyword evidence="5 9" id="KW-0233">DNA recombination</keyword>
<comment type="subunit">
    <text evidence="9">Forms a heterodimer with SLX1.</text>
</comment>
<organism evidence="11 12">
    <name type="scientific">Ceratocystis fimbriata CBS 114723</name>
    <dbReference type="NCBI Taxonomy" id="1035309"/>
    <lineage>
        <taxon>Eukaryota</taxon>
        <taxon>Fungi</taxon>
        <taxon>Dikarya</taxon>
        <taxon>Ascomycota</taxon>
        <taxon>Pezizomycotina</taxon>
        <taxon>Sordariomycetes</taxon>
        <taxon>Hypocreomycetidae</taxon>
        <taxon>Microascales</taxon>
        <taxon>Ceratocystidaceae</taxon>
        <taxon>Ceratocystis</taxon>
    </lineage>
</organism>
<keyword evidence="11" id="KW-0540">Nuclease</keyword>
<feature type="compositionally biased region" description="Pro residues" evidence="10">
    <location>
        <begin position="691"/>
        <end position="703"/>
    </location>
</feature>